<dbReference type="EMBL" id="JACHNY010000003">
    <property type="protein sequence ID" value="MBB4617577.1"/>
    <property type="molecule type" value="Genomic_DNA"/>
</dbReference>
<protein>
    <submittedName>
        <fullName evidence="5">Cellulose synthase/poly-beta-1,6-N-acetylglucosamine synthase-like glycosyltransferase</fullName>
    </submittedName>
</protein>
<keyword evidence="4" id="KW-0472">Membrane</keyword>
<dbReference type="InterPro" id="IPR029044">
    <property type="entry name" value="Nucleotide-diphossugar_trans"/>
</dbReference>
<reference evidence="5 6" key="1">
    <citation type="submission" date="2020-08" db="EMBL/GenBank/DDBJ databases">
        <title>Genomic Encyclopedia of Type Strains, Phase IV (KMG-IV): sequencing the most valuable type-strain genomes for metagenomic binning, comparative biology and taxonomic classification.</title>
        <authorList>
            <person name="Goeker M."/>
        </authorList>
    </citation>
    <scope>NUCLEOTIDE SEQUENCE [LARGE SCALE GENOMIC DNA]</scope>
    <source>
        <strain evidence="5 6">DSM 15867</strain>
    </source>
</reference>
<name>A0A7W7AK75_9SPHN</name>
<feature type="transmembrane region" description="Helical" evidence="4">
    <location>
        <begin position="328"/>
        <end position="349"/>
    </location>
</feature>
<feature type="transmembrane region" description="Helical" evidence="4">
    <location>
        <begin position="361"/>
        <end position="378"/>
    </location>
</feature>
<dbReference type="PANTHER" id="PTHR43630">
    <property type="entry name" value="POLY-BETA-1,6-N-ACETYL-D-GLUCOSAMINE SYNTHASE"/>
    <property type="match status" value="1"/>
</dbReference>
<gene>
    <name evidence="5" type="ORF">GGQ96_001705</name>
</gene>
<evidence type="ECO:0000256" key="2">
    <source>
        <dbReference type="ARBA" id="ARBA00022676"/>
    </source>
</evidence>
<dbReference type="SUPFAM" id="SSF53448">
    <property type="entry name" value="Nucleotide-diphospho-sugar transferases"/>
    <property type="match status" value="1"/>
</dbReference>
<keyword evidence="3 5" id="KW-0808">Transferase</keyword>
<dbReference type="PANTHER" id="PTHR43630:SF1">
    <property type="entry name" value="POLY-BETA-1,6-N-ACETYL-D-GLUCOSAMINE SYNTHASE"/>
    <property type="match status" value="1"/>
</dbReference>
<dbReference type="CDD" id="cd06438">
    <property type="entry name" value="EpsO_like"/>
    <property type="match status" value="1"/>
</dbReference>
<dbReference type="Pfam" id="PF13641">
    <property type="entry name" value="Glyco_tranf_2_3"/>
    <property type="match status" value="1"/>
</dbReference>
<evidence type="ECO:0000256" key="3">
    <source>
        <dbReference type="ARBA" id="ARBA00022679"/>
    </source>
</evidence>
<organism evidence="5 6">
    <name type="scientific">Sphingomonas abaci</name>
    <dbReference type="NCBI Taxonomy" id="237611"/>
    <lineage>
        <taxon>Bacteria</taxon>
        <taxon>Pseudomonadati</taxon>
        <taxon>Pseudomonadota</taxon>
        <taxon>Alphaproteobacteria</taxon>
        <taxon>Sphingomonadales</taxon>
        <taxon>Sphingomonadaceae</taxon>
        <taxon>Sphingomonas</taxon>
    </lineage>
</organism>
<dbReference type="RefSeq" id="WP_184113548.1">
    <property type="nucleotide sequence ID" value="NZ_JACHNY010000003.1"/>
</dbReference>
<dbReference type="Gene3D" id="3.90.550.10">
    <property type="entry name" value="Spore Coat Polysaccharide Biosynthesis Protein SpsA, Chain A"/>
    <property type="match status" value="1"/>
</dbReference>
<proteinExistence type="inferred from homology"/>
<accession>A0A7W7AK75</accession>
<evidence type="ECO:0000256" key="1">
    <source>
        <dbReference type="ARBA" id="ARBA00006739"/>
    </source>
</evidence>
<dbReference type="AlphaFoldDB" id="A0A7W7AK75"/>
<keyword evidence="2" id="KW-0328">Glycosyltransferase</keyword>
<dbReference type="GO" id="GO:0016757">
    <property type="term" value="F:glycosyltransferase activity"/>
    <property type="evidence" value="ECO:0007669"/>
    <property type="project" value="UniProtKB-KW"/>
</dbReference>
<dbReference type="Proteomes" id="UP000574769">
    <property type="component" value="Unassembled WGS sequence"/>
</dbReference>
<comment type="caution">
    <text evidence="5">The sequence shown here is derived from an EMBL/GenBank/DDBJ whole genome shotgun (WGS) entry which is preliminary data.</text>
</comment>
<evidence type="ECO:0000313" key="6">
    <source>
        <dbReference type="Proteomes" id="UP000574769"/>
    </source>
</evidence>
<comment type="similarity">
    <text evidence="1">Belongs to the glycosyltransferase 2 family.</text>
</comment>
<keyword evidence="6" id="KW-1185">Reference proteome</keyword>
<evidence type="ECO:0000313" key="5">
    <source>
        <dbReference type="EMBL" id="MBB4617577.1"/>
    </source>
</evidence>
<evidence type="ECO:0000256" key="4">
    <source>
        <dbReference type="SAM" id="Phobius"/>
    </source>
</evidence>
<keyword evidence="4" id="KW-0812">Transmembrane</keyword>
<keyword evidence="4" id="KW-1133">Transmembrane helix</keyword>
<sequence>MIDLLCLILVLPLAIVTCVFVVEAGLGMVPARPSDGAALDALAEGVVLIPAHDEARGIGAMLAGLFAGLPPAMRVLVVADNCTDATAAVALAAGAEVVERHDTSRRGKGFALDFGRAHLAGDPPPCVIVVDADTVPAPGALALLATRAIASGRPVQAAYTMTVDDSVSSTARFSAAAFYVKNAVRQLGGARIGAPALLTGSGMAFPWRVFARLPLDTGHVAEDLMLGVSASLDGTPPLFDPQAVVTSATSSDRGTEVQRRRWESGFFQVAGDHAGAVIGQGLRRGRPALAWLGLHLLTPPFLPLLALDILAILLLSLLALFGIGRGALATIAIPTGLALVATLGSLLLHGRDDLLKGWQTIPRYIIWKLGVTAAALFRRERSWIRTDRD</sequence>
<feature type="transmembrane region" description="Helical" evidence="4">
    <location>
        <begin position="301"/>
        <end position="321"/>
    </location>
</feature>